<organism evidence="2 3">
    <name type="scientific">Orbilia oligospora</name>
    <name type="common">Nematode-trapping fungus</name>
    <name type="synonym">Arthrobotrys oligospora</name>
    <dbReference type="NCBI Taxonomy" id="2813651"/>
    <lineage>
        <taxon>Eukaryota</taxon>
        <taxon>Fungi</taxon>
        <taxon>Dikarya</taxon>
        <taxon>Ascomycota</taxon>
        <taxon>Pezizomycotina</taxon>
        <taxon>Orbiliomycetes</taxon>
        <taxon>Orbiliales</taxon>
        <taxon>Orbiliaceae</taxon>
        <taxon>Orbilia</taxon>
    </lineage>
</organism>
<gene>
    <name evidence="2" type="ORF">EYR41_009541</name>
</gene>
<dbReference type="PROSITE" id="PS50234">
    <property type="entry name" value="VWFA"/>
    <property type="match status" value="1"/>
</dbReference>
<evidence type="ECO:0000313" key="2">
    <source>
        <dbReference type="EMBL" id="TGJ65585.1"/>
    </source>
</evidence>
<reference evidence="2 3" key="1">
    <citation type="submission" date="2019-03" db="EMBL/GenBank/DDBJ databases">
        <title>Nematode-trapping fungi genome.</title>
        <authorList>
            <person name="Vidal-Diez De Ulzurrun G."/>
        </authorList>
    </citation>
    <scope>NUCLEOTIDE SEQUENCE [LARGE SCALE GENOMIC DNA]</scope>
    <source>
        <strain evidence="2 3">TWF154</strain>
    </source>
</reference>
<evidence type="ECO:0000256" key="1">
    <source>
        <dbReference type="SAM" id="MobiDB-lite"/>
    </source>
</evidence>
<name>A0A7C8KQV5_ORBOL</name>
<dbReference type="AlphaFoldDB" id="A0A7C8KQV5"/>
<sequence length="591" mass="64810">MPEPTLKRKKSQEHLEYDLAQLLKVKNIQGFIKAHVANYDRNDLTKLQDLYSSAQSEQEYQEMIERLADKLTQKVEGGFPKTFEQTVNIVEEEEKEIVKGRQKQNASNSGPADGSTDAPSTHPNPPTPITSGGQASVPAGSTGEQGQGNSAGPADQTTPTAPGNTSTPPNPGHDQTTNLQNQANPSGSTNPHVSPPSGGAPSPSIPVNNRATGSSPQSGPSPPANQPASPNTGDTPKPGHVDSQIPSNKLPRNDTMSTDVETVFSNDGKSSKSSETSAGSSVHGNNGAQEPDMTHRLPPQEDLEQEYAAYAEEFIRRNFKGLLDPNTPNFKEMMRTAARKAKDIMKKYDITPEDAKKVTKLALYDFAILCDDSSSMMPYGNEKTEDRVTPLKDTLGRISEMATIIEPSGVSLRFLNYENDWCGWDNMKSRDVIYRRFVEVEDVWGGWTQLGTVLDQKIIQPMVMDKVRNGTFVKPLIVVVITDGQPFGEHEDAFKEAVLRCKRSREVVGYGEASVIFIISRVGSDENAHAFLSGLKRSKELREWVYCNMDRLDDNSAIMQRAAIVGEAQNDKDYAKKLLQVFLAALGQQTK</sequence>
<accession>A0A7C8KQV5</accession>
<dbReference type="PANTHER" id="PTHR34706:SF3">
    <property type="entry name" value="ANKYRIN REPEAT PROTEIN (AFU_ORTHOLOGUE AFUA_7G06200)"/>
    <property type="match status" value="1"/>
</dbReference>
<feature type="region of interest" description="Disordered" evidence="1">
    <location>
        <begin position="95"/>
        <end position="296"/>
    </location>
</feature>
<feature type="compositionally biased region" description="Polar residues" evidence="1">
    <location>
        <begin position="254"/>
        <end position="264"/>
    </location>
</feature>
<dbReference type="InterPro" id="IPR002035">
    <property type="entry name" value="VWF_A"/>
</dbReference>
<dbReference type="EMBL" id="SOZJ01000006">
    <property type="protein sequence ID" value="TGJ65585.1"/>
    <property type="molecule type" value="Genomic_DNA"/>
</dbReference>
<dbReference type="InterPro" id="IPR036465">
    <property type="entry name" value="vWFA_dom_sf"/>
</dbReference>
<feature type="compositionally biased region" description="Low complexity" evidence="1">
    <location>
        <begin position="265"/>
        <end position="281"/>
    </location>
</feature>
<comment type="caution">
    <text evidence="2">The sequence shown here is derived from an EMBL/GenBank/DDBJ whole genome shotgun (WGS) entry which is preliminary data.</text>
</comment>
<evidence type="ECO:0000313" key="3">
    <source>
        <dbReference type="Proteomes" id="UP000297595"/>
    </source>
</evidence>
<dbReference type="Proteomes" id="UP000297595">
    <property type="component" value="Unassembled WGS sequence"/>
</dbReference>
<dbReference type="SUPFAM" id="SSF53300">
    <property type="entry name" value="vWA-like"/>
    <property type="match status" value="1"/>
</dbReference>
<protein>
    <submittedName>
        <fullName evidence="2">Uncharacterized protein</fullName>
    </submittedName>
</protein>
<feature type="compositionally biased region" description="Polar residues" evidence="1">
    <location>
        <begin position="142"/>
        <end position="192"/>
    </location>
</feature>
<proteinExistence type="predicted"/>
<dbReference type="PANTHER" id="PTHR34706">
    <property type="entry name" value="SLR1338 PROTEIN"/>
    <property type="match status" value="1"/>
</dbReference>